<gene>
    <name evidence="1" type="ORF">NCTC11679_03095</name>
</gene>
<accession>A0A378C822</accession>
<dbReference type="EMBL" id="UGMG01000001">
    <property type="protein sequence ID" value="STV64587.1"/>
    <property type="molecule type" value="Genomic_DNA"/>
</dbReference>
<evidence type="ECO:0000313" key="2">
    <source>
        <dbReference type="Proteomes" id="UP000255239"/>
    </source>
</evidence>
<name>A0A378C822_KLEPN</name>
<evidence type="ECO:0000313" key="1">
    <source>
        <dbReference type="EMBL" id="STV64587.1"/>
    </source>
</evidence>
<dbReference type="GO" id="GO:0051276">
    <property type="term" value="P:chromosome organization"/>
    <property type="evidence" value="ECO:0007669"/>
    <property type="project" value="InterPro"/>
</dbReference>
<dbReference type="AlphaFoldDB" id="A0A378C822"/>
<dbReference type="InterPro" id="IPR038713">
    <property type="entry name" value="Terminase_Gp1_N_sf"/>
</dbReference>
<dbReference type="Gene3D" id="1.10.10.1400">
    <property type="entry name" value="Terminase, small subunit, N-terminal DNA-binding domain, HTH motif"/>
    <property type="match status" value="1"/>
</dbReference>
<dbReference type="Pfam" id="PF03592">
    <property type="entry name" value="Terminase_2"/>
    <property type="match status" value="1"/>
</dbReference>
<dbReference type="InterPro" id="IPR005335">
    <property type="entry name" value="Terminase_ssu"/>
</dbReference>
<proteinExistence type="predicted"/>
<organism evidence="1 2">
    <name type="scientific">Klebsiella pneumoniae</name>
    <dbReference type="NCBI Taxonomy" id="573"/>
    <lineage>
        <taxon>Bacteria</taxon>
        <taxon>Pseudomonadati</taxon>
        <taxon>Pseudomonadota</taxon>
        <taxon>Gammaproteobacteria</taxon>
        <taxon>Enterobacterales</taxon>
        <taxon>Enterobacteriaceae</taxon>
        <taxon>Klebsiella/Raoultella group</taxon>
        <taxon>Klebsiella</taxon>
        <taxon>Klebsiella pneumoniae complex</taxon>
    </lineage>
</organism>
<sequence>MALTDKQEMFCREYLIDLNATQAAIRATAKRLLTALRPKACQNPTSSQELLNLKHSAMIRSA</sequence>
<dbReference type="Proteomes" id="UP000255239">
    <property type="component" value="Unassembled WGS sequence"/>
</dbReference>
<reference evidence="1 2" key="1">
    <citation type="submission" date="2018-06" db="EMBL/GenBank/DDBJ databases">
        <authorList>
            <consortium name="Pathogen Informatics"/>
            <person name="Doyle S."/>
        </authorList>
    </citation>
    <scope>NUCLEOTIDE SEQUENCE [LARGE SCALE GENOMIC DNA]</scope>
    <source>
        <strain evidence="1 2">NCTC11679</strain>
    </source>
</reference>
<protein>
    <submittedName>
        <fullName evidence="1">Terminase small subunit</fullName>
    </submittedName>
</protein>